<dbReference type="PANTHER" id="PTHR43694">
    <property type="entry name" value="RIBONUCLEASE J"/>
    <property type="match status" value="1"/>
</dbReference>
<dbReference type="Proteomes" id="UP000030023">
    <property type="component" value="Unassembled WGS sequence"/>
</dbReference>
<evidence type="ECO:0000256" key="1">
    <source>
        <dbReference type="ARBA" id="ARBA00022839"/>
    </source>
</evidence>
<dbReference type="InterPro" id="IPR036866">
    <property type="entry name" value="RibonucZ/Hydroxyglut_hydro"/>
</dbReference>
<keyword evidence="1" id="KW-0269">Exonuclease</keyword>
<dbReference type="InterPro" id="IPR042173">
    <property type="entry name" value="RNase_J_2"/>
</dbReference>
<keyword evidence="2" id="KW-0694">RNA-binding</keyword>
<comment type="caution">
    <text evidence="4">The sequence shown here is derived from an EMBL/GenBank/DDBJ whole genome shotgun (WGS) entry which is preliminary data.</text>
</comment>
<dbReference type="SMART" id="SM00849">
    <property type="entry name" value="Lactamase_B"/>
    <property type="match status" value="1"/>
</dbReference>
<dbReference type="SUPFAM" id="SSF56281">
    <property type="entry name" value="Metallo-hydrolase/oxidoreductase"/>
    <property type="match status" value="1"/>
</dbReference>
<dbReference type="InterPro" id="IPR001279">
    <property type="entry name" value="Metallo-B-lactamas"/>
</dbReference>
<feature type="domain" description="Metallo-beta-lactamase" evidence="3">
    <location>
        <begin position="15"/>
        <end position="216"/>
    </location>
</feature>
<sequence>MTTKITFLNGLDTIGGNIVSFSEAGTRILMDFGTPGDPREEDSIADLINKGILPDTPELFEQNGQQKFQQQAIFISHLHIDHIGALKFLKPKLPIYMSRDSKKLYQSLIKEGDEAKVDDLVAVDYEKTISFGPFKITFYQSDHDIIGASAIKVEDDNGHVFCYSGDVRYNGPFSSRVDNWTDAFSQARPDILLLEGTSFSFDDEDKKEDHLPNASKNVEGDLISNFENRITSNHLVVINPYPRNVERLFALDRSAAGFGRPIVWEKFYANLIREFFPQAAPLVLGKDVDISQIISYPENFVLQNSYKNIDLLKDFYKPVFLQMNGEPLGDYDPRYSVQQEKLKKFGADFVYAGASGHALKNDLVKIAKRVDAKVTVPWHSFKPEKEADALKQAGLKTELFSKNQSISF</sequence>
<dbReference type="Gene3D" id="3.60.15.10">
    <property type="entry name" value="Ribonuclease Z/Hydroxyacylglutathione hydrolase-like"/>
    <property type="match status" value="1"/>
</dbReference>
<gene>
    <name evidence="4" type="ORF">Q757_02540</name>
</gene>
<dbReference type="EMBL" id="AXCV01000073">
    <property type="protein sequence ID" value="KGO32180.1"/>
    <property type="molecule type" value="Genomic_DNA"/>
</dbReference>
<keyword evidence="1" id="KW-0378">Hydrolase</keyword>
<accession>A0ABR4XRZ4</accession>
<evidence type="ECO:0000313" key="4">
    <source>
        <dbReference type="EMBL" id="KGO32180.1"/>
    </source>
</evidence>
<evidence type="ECO:0000256" key="2">
    <source>
        <dbReference type="ARBA" id="ARBA00022884"/>
    </source>
</evidence>
<proteinExistence type="predicted"/>
<dbReference type="Gene3D" id="3.40.50.10710">
    <property type="entry name" value="Metallo-hydrolase/oxidoreductase"/>
    <property type="match status" value="1"/>
</dbReference>
<keyword evidence="5" id="KW-1185">Reference proteome</keyword>
<keyword evidence="1" id="KW-0540">Nuclease</keyword>
<dbReference type="Pfam" id="PF12706">
    <property type="entry name" value="Lactamase_B_2"/>
    <property type="match status" value="1"/>
</dbReference>
<protein>
    <recommendedName>
        <fullName evidence="3">Metallo-beta-lactamase domain-containing protein</fullName>
    </recommendedName>
</protein>
<name>A0ABR4XRZ4_9LACO</name>
<evidence type="ECO:0000313" key="5">
    <source>
        <dbReference type="Proteomes" id="UP000030023"/>
    </source>
</evidence>
<organism evidence="4 5">
    <name type="scientific">Oenococcus alcoholitolerans</name>
    <dbReference type="NCBI Taxonomy" id="931074"/>
    <lineage>
        <taxon>Bacteria</taxon>
        <taxon>Bacillati</taxon>
        <taxon>Bacillota</taxon>
        <taxon>Bacilli</taxon>
        <taxon>Lactobacillales</taxon>
        <taxon>Lactobacillaceae</taxon>
        <taxon>Oenococcus</taxon>
    </lineage>
</organism>
<reference evidence="4 5" key="1">
    <citation type="journal article" date="2014" name="Antonie Van Leeuwenhoek">
        <title>Oenococcus alcoholitolerans sp. nov., a lactic acid bacteria isolated from cachaca and ethanol fermentation processes.</title>
        <authorList>
            <person name="Badotti F."/>
            <person name="Moreira A.P."/>
            <person name="Tonon L.A."/>
            <person name="de Lucena B.T."/>
            <person name="Gomes Fde C."/>
            <person name="Kruger R."/>
            <person name="Thompson C.C."/>
            <person name="de Morais M.A.Jr."/>
            <person name="Rosa C.A."/>
            <person name="Thompson F.L."/>
        </authorList>
    </citation>
    <scope>NUCLEOTIDE SEQUENCE [LARGE SCALE GENOMIC DNA]</scope>
    <source>
        <strain evidence="4 5">UFRJ-M7.2.18</strain>
    </source>
</reference>
<dbReference type="PANTHER" id="PTHR43694:SF1">
    <property type="entry name" value="RIBONUCLEASE J"/>
    <property type="match status" value="1"/>
</dbReference>
<evidence type="ECO:0000259" key="3">
    <source>
        <dbReference type="SMART" id="SM00849"/>
    </source>
</evidence>